<feature type="compositionally biased region" description="Low complexity" evidence="1">
    <location>
        <begin position="531"/>
        <end position="542"/>
    </location>
</feature>
<organism evidence="2 3">
    <name type="scientific">Rhodocollybia butyracea</name>
    <dbReference type="NCBI Taxonomy" id="206335"/>
    <lineage>
        <taxon>Eukaryota</taxon>
        <taxon>Fungi</taxon>
        <taxon>Dikarya</taxon>
        <taxon>Basidiomycota</taxon>
        <taxon>Agaricomycotina</taxon>
        <taxon>Agaricomycetes</taxon>
        <taxon>Agaricomycetidae</taxon>
        <taxon>Agaricales</taxon>
        <taxon>Marasmiineae</taxon>
        <taxon>Omphalotaceae</taxon>
        <taxon>Rhodocollybia</taxon>
    </lineage>
</organism>
<feature type="compositionally biased region" description="Low complexity" evidence="1">
    <location>
        <begin position="350"/>
        <end position="365"/>
    </location>
</feature>
<feature type="region of interest" description="Disordered" evidence="1">
    <location>
        <begin position="584"/>
        <end position="605"/>
    </location>
</feature>
<feature type="compositionally biased region" description="Low complexity" evidence="1">
    <location>
        <begin position="378"/>
        <end position="389"/>
    </location>
</feature>
<evidence type="ECO:0000256" key="1">
    <source>
        <dbReference type="SAM" id="MobiDB-lite"/>
    </source>
</evidence>
<accession>A0A9P5UCH1</accession>
<feature type="compositionally biased region" description="Low complexity" evidence="1">
    <location>
        <begin position="81"/>
        <end position="90"/>
    </location>
</feature>
<evidence type="ECO:0000313" key="3">
    <source>
        <dbReference type="Proteomes" id="UP000772434"/>
    </source>
</evidence>
<name>A0A9P5UCH1_9AGAR</name>
<gene>
    <name evidence="2" type="ORF">BDP27DRAFT_314623</name>
</gene>
<sequence length="637" mass="67043">MGSRRDSFNNKKNAKLRSTSKASTSSSSSASSGAEHSPSSASVPSSNKPRPSNIRRRRRSGGPNHVHLPRKGPPSLVRNGSSTALSSLSSSDKDKDMVSIAPIAPTMLKTGTGGGHTSWDGFGIHGVQSPYLNPAVGDWAEGFGDEGFSDDGGTMRFGPGGARLYFGHNSSDSEGGTPVGLVYMPPASSRYGSATLPRVSSKSSLNSEAEVELREDANQRDADNIELGDNMGSAKETAGMKKPYHHHEAYFSIESDKDGVLGTRSSVPIVVHTPAAELARGRLKADKDAYDYFGGPDLGEDFAQRKTKSSARRKTSAGDDAASFPVSIKDEGQTLAVDEERRSRSRSRSRTPSPSYSPQSQSSTSAITVPGRTEPAHSLPSSSSLLYPPQRGRGTVTPQDPPSSSRGRTSSLLPERSRSRSNHSSPIGSLSPEGIGSAYSANGRGGGDRERDRERSNRTSGRGRERTERRLTHSVSPEASESINSQVVGPDASVSSSSSGSRTIVPLPVTRSSERSSSPADILSDEDLTRSSHPTPSSSPVISMSGAAHAIARMNSEPPLSISDPQVLSPRLSYNVEPTNFLIPSHSPSTLSNDKASLQSPSSCRSAADDASVVGKAVGMVSSAGAYLGFWNNGTSQ</sequence>
<feature type="compositionally biased region" description="Basic and acidic residues" evidence="1">
    <location>
        <begin position="328"/>
        <end position="342"/>
    </location>
</feature>
<comment type="caution">
    <text evidence="2">The sequence shown here is derived from an EMBL/GenBank/DDBJ whole genome shotgun (WGS) entry which is preliminary data.</text>
</comment>
<dbReference type="AlphaFoldDB" id="A0A9P5UCH1"/>
<feature type="compositionally biased region" description="Polar residues" evidence="1">
    <location>
        <begin position="586"/>
        <end position="605"/>
    </location>
</feature>
<feature type="region of interest" description="Disordered" evidence="1">
    <location>
        <begin position="289"/>
        <end position="542"/>
    </location>
</feature>
<feature type="region of interest" description="Disordered" evidence="1">
    <location>
        <begin position="192"/>
        <end position="241"/>
    </location>
</feature>
<dbReference type="Proteomes" id="UP000772434">
    <property type="component" value="Unassembled WGS sequence"/>
</dbReference>
<protein>
    <submittedName>
        <fullName evidence="2">Uncharacterized protein</fullName>
    </submittedName>
</protein>
<feature type="compositionally biased region" description="Low complexity" evidence="1">
    <location>
        <begin position="19"/>
        <end position="52"/>
    </location>
</feature>
<feature type="compositionally biased region" description="Basic and acidic residues" evidence="1">
    <location>
        <begin position="446"/>
        <end position="471"/>
    </location>
</feature>
<feature type="compositionally biased region" description="Polar residues" evidence="1">
    <location>
        <begin position="396"/>
        <end position="407"/>
    </location>
</feature>
<feature type="region of interest" description="Disordered" evidence="1">
    <location>
        <begin position="1"/>
        <end position="97"/>
    </location>
</feature>
<feature type="compositionally biased region" description="Polar residues" evidence="1">
    <location>
        <begin position="198"/>
        <end position="207"/>
    </location>
</feature>
<evidence type="ECO:0000313" key="2">
    <source>
        <dbReference type="EMBL" id="KAF9073173.1"/>
    </source>
</evidence>
<dbReference type="EMBL" id="JADNRY010000019">
    <property type="protein sequence ID" value="KAF9073173.1"/>
    <property type="molecule type" value="Genomic_DNA"/>
</dbReference>
<reference evidence="2" key="1">
    <citation type="submission" date="2020-11" db="EMBL/GenBank/DDBJ databases">
        <authorList>
            <consortium name="DOE Joint Genome Institute"/>
            <person name="Ahrendt S."/>
            <person name="Riley R."/>
            <person name="Andreopoulos W."/>
            <person name="Labutti K."/>
            <person name="Pangilinan J."/>
            <person name="Ruiz-Duenas F.J."/>
            <person name="Barrasa J.M."/>
            <person name="Sanchez-Garcia M."/>
            <person name="Camarero S."/>
            <person name="Miyauchi S."/>
            <person name="Serrano A."/>
            <person name="Linde D."/>
            <person name="Babiker R."/>
            <person name="Drula E."/>
            <person name="Ayuso-Fernandez I."/>
            <person name="Pacheco R."/>
            <person name="Padilla G."/>
            <person name="Ferreira P."/>
            <person name="Barriuso J."/>
            <person name="Kellner H."/>
            <person name="Castanera R."/>
            <person name="Alfaro M."/>
            <person name="Ramirez L."/>
            <person name="Pisabarro A.G."/>
            <person name="Kuo A."/>
            <person name="Tritt A."/>
            <person name="Lipzen A."/>
            <person name="He G."/>
            <person name="Yan M."/>
            <person name="Ng V."/>
            <person name="Cullen D."/>
            <person name="Martin F."/>
            <person name="Rosso M.-N."/>
            <person name="Henrissat B."/>
            <person name="Hibbett D."/>
            <person name="Martinez A.T."/>
            <person name="Grigoriev I.V."/>
        </authorList>
    </citation>
    <scope>NUCLEOTIDE SEQUENCE</scope>
    <source>
        <strain evidence="2">AH 40177</strain>
    </source>
</reference>
<dbReference type="OrthoDB" id="5563539at2759"/>
<keyword evidence="3" id="KW-1185">Reference proteome</keyword>
<feature type="compositionally biased region" description="Basic and acidic residues" evidence="1">
    <location>
        <begin position="211"/>
        <end position="223"/>
    </location>
</feature>
<feature type="compositionally biased region" description="Basic residues" evidence="1">
    <location>
        <begin position="305"/>
        <end position="315"/>
    </location>
</feature>
<feature type="compositionally biased region" description="Polar residues" evidence="1">
    <location>
        <begin position="473"/>
        <end position="487"/>
    </location>
</feature>
<proteinExistence type="predicted"/>